<evidence type="ECO:0000313" key="3">
    <source>
        <dbReference type="Proteomes" id="UP001286313"/>
    </source>
</evidence>
<organism evidence="2 3">
    <name type="scientific">Petrolisthes cinctipes</name>
    <name type="common">Flat porcelain crab</name>
    <dbReference type="NCBI Taxonomy" id="88211"/>
    <lineage>
        <taxon>Eukaryota</taxon>
        <taxon>Metazoa</taxon>
        <taxon>Ecdysozoa</taxon>
        <taxon>Arthropoda</taxon>
        <taxon>Crustacea</taxon>
        <taxon>Multicrustacea</taxon>
        <taxon>Malacostraca</taxon>
        <taxon>Eumalacostraca</taxon>
        <taxon>Eucarida</taxon>
        <taxon>Decapoda</taxon>
        <taxon>Pleocyemata</taxon>
        <taxon>Anomura</taxon>
        <taxon>Galatheoidea</taxon>
        <taxon>Porcellanidae</taxon>
        <taxon>Petrolisthes</taxon>
    </lineage>
</organism>
<evidence type="ECO:0000256" key="1">
    <source>
        <dbReference type="SAM" id="MobiDB-lite"/>
    </source>
</evidence>
<dbReference type="EMBL" id="JAWQEG010001027">
    <property type="protein sequence ID" value="KAK3883080.1"/>
    <property type="molecule type" value="Genomic_DNA"/>
</dbReference>
<reference evidence="2" key="1">
    <citation type="submission" date="2023-10" db="EMBL/GenBank/DDBJ databases">
        <title>Genome assemblies of two species of porcelain crab, Petrolisthes cinctipes and Petrolisthes manimaculis (Anomura: Porcellanidae).</title>
        <authorList>
            <person name="Angst P."/>
        </authorList>
    </citation>
    <scope>NUCLEOTIDE SEQUENCE</scope>
    <source>
        <strain evidence="2">PB745_01</strain>
        <tissue evidence="2">Gill</tissue>
    </source>
</reference>
<evidence type="ECO:0000313" key="2">
    <source>
        <dbReference type="EMBL" id="KAK3883080.1"/>
    </source>
</evidence>
<sequence>MGGGGENGYRRGNGVGEESGYRRGKGDGGENGYRRGKGDGGENGYRRGRMVGGGENGYRRGKGVGGEREREGGTVPWSLWLPSRVACAGGHTLMELMLSFSFELRLPPLLNGSFLLSGEKDGTEDVALEL</sequence>
<feature type="region of interest" description="Disordered" evidence="1">
    <location>
        <begin position="1"/>
        <end position="73"/>
    </location>
</feature>
<dbReference type="Proteomes" id="UP001286313">
    <property type="component" value="Unassembled WGS sequence"/>
</dbReference>
<comment type="caution">
    <text evidence="2">The sequence shown here is derived from an EMBL/GenBank/DDBJ whole genome shotgun (WGS) entry which is preliminary data.</text>
</comment>
<keyword evidence="3" id="KW-1185">Reference proteome</keyword>
<feature type="compositionally biased region" description="Basic and acidic residues" evidence="1">
    <location>
        <begin position="19"/>
        <end position="40"/>
    </location>
</feature>
<accession>A0AAE1FZ22</accession>
<gene>
    <name evidence="2" type="ORF">Pcinc_012592</name>
</gene>
<name>A0AAE1FZ22_PETCI</name>
<proteinExistence type="predicted"/>
<feature type="compositionally biased region" description="Gly residues" evidence="1">
    <location>
        <begin position="1"/>
        <end position="17"/>
    </location>
</feature>
<dbReference type="AlphaFoldDB" id="A0AAE1FZ22"/>
<protein>
    <submittedName>
        <fullName evidence="2">Uncharacterized protein</fullName>
    </submittedName>
</protein>